<dbReference type="Proteomes" id="UP000677537">
    <property type="component" value="Unassembled WGS sequence"/>
</dbReference>
<comment type="caution">
    <text evidence="1">The sequence shown here is derived from an EMBL/GenBank/DDBJ whole genome shotgun (WGS) entry which is preliminary data.</text>
</comment>
<dbReference type="RefSeq" id="WP_209371389.1">
    <property type="nucleotide sequence ID" value="NZ_JAGIZA010000003.1"/>
</dbReference>
<name>A0A940S6K0_9PROT</name>
<dbReference type="AlphaFoldDB" id="A0A940S6K0"/>
<gene>
    <name evidence="1" type="ORF">J5Y10_05000</name>
</gene>
<evidence type="ECO:0000313" key="1">
    <source>
        <dbReference type="EMBL" id="MBP0492132.1"/>
    </source>
</evidence>
<organism evidence="1 2">
    <name type="scientific">Roseomonas indoligenes</name>
    <dbReference type="NCBI Taxonomy" id="2820811"/>
    <lineage>
        <taxon>Bacteria</taxon>
        <taxon>Pseudomonadati</taxon>
        <taxon>Pseudomonadota</taxon>
        <taxon>Alphaproteobacteria</taxon>
        <taxon>Acetobacterales</taxon>
        <taxon>Roseomonadaceae</taxon>
        <taxon>Roseomonas</taxon>
    </lineage>
</organism>
<keyword evidence="2" id="KW-1185">Reference proteome</keyword>
<evidence type="ECO:0000313" key="2">
    <source>
        <dbReference type="Proteomes" id="UP000677537"/>
    </source>
</evidence>
<accession>A0A940S6K0</accession>
<proteinExistence type="predicted"/>
<reference evidence="1" key="1">
    <citation type="submission" date="2021-03" db="EMBL/GenBank/DDBJ databases">
        <authorList>
            <person name="So Y."/>
        </authorList>
    </citation>
    <scope>NUCLEOTIDE SEQUENCE</scope>
    <source>
        <strain evidence="1">SG15</strain>
    </source>
</reference>
<protein>
    <submittedName>
        <fullName evidence="1">Uncharacterized protein</fullName>
    </submittedName>
</protein>
<dbReference type="EMBL" id="JAGIZA010000003">
    <property type="protein sequence ID" value="MBP0492132.1"/>
    <property type="molecule type" value="Genomic_DNA"/>
</dbReference>
<sequence>MRFIDMTDGQKRAVWNRHFASSAYLAGVRAELTDAEAAVSAARARVAAQPASPLAACHLRLAEERLARAREAAR</sequence>